<reference evidence="4" key="1">
    <citation type="journal article" date="2023" name="Commun. Biol.">
        <title>Genome analysis of Parmales, the sister group of diatoms, reveals the evolutionary specialization of diatoms from phago-mixotrophs to photoautotrophs.</title>
        <authorList>
            <person name="Ban H."/>
            <person name="Sato S."/>
            <person name="Yoshikawa S."/>
            <person name="Yamada K."/>
            <person name="Nakamura Y."/>
            <person name="Ichinomiya M."/>
            <person name="Sato N."/>
            <person name="Blanc-Mathieu R."/>
            <person name="Endo H."/>
            <person name="Kuwata A."/>
            <person name="Ogata H."/>
        </authorList>
    </citation>
    <scope>NUCLEOTIDE SEQUENCE [LARGE SCALE GENOMIC DNA]</scope>
</reference>
<name>A0A9W7BAH2_9STRA</name>
<evidence type="ECO:0000259" key="2">
    <source>
        <dbReference type="PROSITE" id="PS50206"/>
    </source>
</evidence>
<dbReference type="Proteomes" id="UP001162640">
    <property type="component" value="Unassembled WGS sequence"/>
</dbReference>
<dbReference type="Gene3D" id="3.40.250.10">
    <property type="entry name" value="Rhodanese-like domain"/>
    <property type="match status" value="1"/>
</dbReference>
<keyword evidence="1" id="KW-1133">Transmembrane helix</keyword>
<keyword evidence="1" id="KW-0472">Membrane</keyword>
<dbReference type="InterPro" id="IPR036873">
    <property type="entry name" value="Rhodanese-like_dom_sf"/>
</dbReference>
<comment type="caution">
    <text evidence="3">The sequence shown here is derived from an EMBL/GenBank/DDBJ whole genome shotgun (WGS) entry which is preliminary data.</text>
</comment>
<evidence type="ECO:0000256" key="1">
    <source>
        <dbReference type="SAM" id="Phobius"/>
    </source>
</evidence>
<dbReference type="SUPFAM" id="SSF52821">
    <property type="entry name" value="Rhodanese/Cell cycle control phosphatase"/>
    <property type="match status" value="1"/>
</dbReference>
<keyword evidence="1" id="KW-0812">Transmembrane</keyword>
<sequence length="209" mass="23531">MFNKSTDFNILSPAVTATSSIFLSSVTAIFVVIDMLVLHARHTQYRFTRLLSSTSTPLPTNLPCDMLHAYLLKQKRPEKVSLKLPPSPSLIPVDVRPMGEIMQTYGRPIDAYVDGEPARCTDEYVKYVPLDDVLSGEWLDFEDDDFEVEYNFEKPKAGEGLPIAFICRGGVRSKMAMEAAREKGIEAVNFLPGAEGWSQYFEEWVPEVN</sequence>
<feature type="transmembrane region" description="Helical" evidence="1">
    <location>
        <begin position="20"/>
        <end position="40"/>
    </location>
</feature>
<evidence type="ECO:0000313" key="4">
    <source>
        <dbReference type="Proteomes" id="UP001162640"/>
    </source>
</evidence>
<dbReference type="PROSITE" id="PS50206">
    <property type="entry name" value="RHODANESE_3"/>
    <property type="match status" value="1"/>
</dbReference>
<feature type="domain" description="Rhodanese" evidence="2">
    <location>
        <begin position="128"/>
        <end position="206"/>
    </location>
</feature>
<protein>
    <recommendedName>
        <fullName evidence="2">Rhodanese domain-containing protein</fullName>
    </recommendedName>
</protein>
<evidence type="ECO:0000313" key="3">
    <source>
        <dbReference type="EMBL" id="GMH87341.1"/>
    </source>
</evidence>
<accession>A0A9W7BAH2</accession>
<dbReference type="InterPro" id="IPR001763">
    <property type="entry name" value="Rhodanese-like_dom"/>
</dbReference>
<gene>
    <name evidence="3" type="ORF">TL16_g10826</name>
</gene>
<organism evidence="3 4">
    <name type="scientific">Triparma laevis f. inornata</name>
    <dbReference type="NCBI Taxonomy" id="1714386"/>
    <lineage>
        <taxon>Eukaryota</taxon>
        <taxon>Sar</taxon>
        <taxon>Stramenopiles</taxon>
        <taxon>Ochrophyta</taxon>
        <taxon>Bolidophyceae</taxon>
        <taxon>Parmales</taxon>
        <taxon>Triparmaceae</taxon>
        <taxon>Triparma</taxon>
    </lineage>
</organism>
<dbReference type="AlphaFoldDB" id="A0A9W7BAH2"/>
<proteinExistence type="predicted"/>
<dbReference type="EMBL" id="BLQM01000393">
    <property type="protein sequence ID" value="GMH87341.1"/>
    <property type="molecule type" value="Genomic_DNA"/>
</dbReference>